<dbReference type="Proteomes" id="UP000800036">
    <property type="component" value="Unassembled WGS sequence"/>
</dbReference>
<name>A0A6A5URX0_9PLEO</name>
<sequence>PAPSQDDSDDIIILKSTSATRKQRTVDPNDPADAHLILLAVKASSDIYDSDAEDLPGDCSKQLTSKPELFRNVRWGPAATDMSNEADFPTEPEFSQFVPGRWERLAEGSVRDQKHKLLIKMTSKDGRKLIFKNPPPKDWTDQKALTCLNKRISQQIRRNTDVRFREEVEPYLREERVWINEHLVSGKPGNGWKAFVAEFNVAFAGKVLEGAAAPRPLRTHSSLTKEIERFGKDFYSKGLVPVTKGAK</sequence>
<feature type="non-terminal residue" evidence="2">
    <location>
        <position position="247"/>
    </location>
</feature>
<proteinExistence type="predicted"/>
<evidence type="ECO:0000256" key="1">
    <source>
        <dbReference type="SAM" id="MobiDB-lite"/>
    </source>
</evidence>
<accession>A0A6A5URX0</accession>
<dbReference type="OrthoDB" id="3788624at2759"/>
<keyword evidence="3" id="KW-1185">Reference proteome</keyword>
<dbReference type="EMBL" id="ML976729">
    <property type="protein sequence ID" value="KAF1967701.1"/>
    <property type="molecule type" value="Genomic_DNA"/>
</dbReference>
<protein>
    <submittedName>
        <fullName evidence="2">Uncharacterized protein</fullName>
    </submittedName>
</protein>
<gene>
    <name evidence="2" type="ORF">BU23DRAFT_404028</name>
</gene>
<reference evidence="2" key="1">
    <citation type="journal article" date="2020" name="Stud. Mycol.">
        <title>101 Dothideomycetes genomes: a test case for predicting lifestyles and emergence of pathogens.</title>
        <authorList>
            <person name="Haridas S."/>
            <person name="Albert R."/>
            <person name="Binder M."/>
            <person name="Bloem J."/>
            <person name="Labutti K."/>
            <person name="Salamov A."/>
            <person name="Andreopoulos B."/>
            <person name="Baker S."/>
            <person name="Barry K."/>
            <person name="Bills G."/>
            <person name="Bluhm B."/>
            <person name="Cannon C."/>
            <person name="Castanera R."/>
            <person name="Culley D."/>
            <person name="Daum C."/>
            <person name="Ezra D."/>
            <person name="Gonzalez J."/>
            <person name="Henrissat B."/>
            <person name="Kuo A."/>
            <person name="Liang C."/>
            <person name="Lipzen A."/>
            <person name="Lutzoni F."/>
            <person name="Magnuson J."/>
            <person name="Mondo S."/>
            <person name="Nolan M."/>
            <person name="Ohm R."/>
            <person name="Pangilinan J."/>
            <person name="Park H.-J."/>
            <person name="Ramirez L."/>
            <person name="Alfaro M."/>
            <person name="Sun H."/>
            <person name="Tritt A."/>
            <person name="Yoshinaga Y."/>
            <person name="Zwiers L.-H."/>
            <person name="Turgeon B."/>
            <person name="Goodwin S."/>
            <person name="Spatafora J."/>
            <person name="Crous P."/>
            <person name="Grigoriev I."/>
        </authorList>
    </citation>
    <scope>NUCLEOTIDE SEQUENCE</scope>
    <source>
        <strain evidence="2">CBS 107.79</strain>
    </source>
</reference>
<evidence type="ECO:0000313" key="2">
    <source>
        <dbReference type="EMBL" id="KAF1967701.1"/>
    </source>
</evidence>
<organism evidence="2 3">
    <name type="scientific">Bimuria novae-zelandiae CBS 107.79</name>
    <dbReference type="NCBI Taxonomy" id="1447943"/>
    <lineage>
        <taxon>Eukaryota</taxon>
        <taxon>Fungi</taxon>
        <taxon>Dikarya</taxon>
        <taxon>Ascomycota</taxon>
        <taxon>Pezizomycotina</taxon>
        <taxon>Dothideomycetes</taxon>
        <taxon>Pleosporomycetidae</taxon>
        <taxon>Pleosporales</taxon>
        <taxon>Massarineae</taxon>
        <taxon>Didymosphaeriaceae</taxon>
        <taxon>Bimuria</taxon>
    </lineage>
</organism>
<feature type="compositionally biased region" description="Acidic residues" evidence="1">
    <location>
        <begin position="1"/>
        <end position="10"/>
    </location>
</feature>
<feature type="region of interest" description="Disordered" evidence="1">
    <location>
        <begin position="1"/>
        <end position="30"/>
    </location>
</feature>
<feature type="non-terminal residue" evidence="2">
    <location>
        <position position="1"/>
    </location>
</feature>
<evidence type="ECO:0000313" key="3">
    <source>
        <dbReference type="Proteomes" id="UP000800036"/>
    </source>
</evidence>
<dbReference type="AlphaFoldDB" id="A0A6A5URX0"/>